<dbReference type="RefSeq" id="WP_268005078.1">
    <property type="nucleotide sequence ID" value="NZ_BSUT01000001.1"/>
</dbReference>
<dbReference type="InterPro" id="IPR036259">
    <property type="entry name" value="MFS_trans_sf"/>
</dbReference>
<proteinExistence type="predicted"/>
<evidence type="ECO:0000256" key="2">
    <source>
        <dbReference type="ARBA" id="ARBA00022448"/>
    </source>
</evidence>
<feature type="domain" description="Major facilitator superfamily (MFS) profile" evidence="7">
    <location>
        <begin position="1"/>
        <end position="114"/>
    </location>
</feature>
<evidence type="ECO:0000256" key="3">
    <source>
        <dbReference type="ARBA" id="ARBA00022692"/>
    </source>
</evidence>
<dbReference type="InterPro" id="IPR011701">
    <property type="entry name" value="MFS"/>
</dbReference>
<dbReference type="InterPro" id="IPR020846">
    <property type="entry name" value="MFS_dom"/>
</dbReference>
<evidence type="ECO:0000313" key="8">
    <source>
        <dbReference type="EMBL" id="WAH41168.1"/>
    </source>
</evidence>
<keyword evidence="5 6" id="KW-0472">Membrane</keyword>
<keyword evidence="2" id="KW-0813">Transport</keyword>
<feature type="transmembrane region" description="Helical" evidence="6">
    <location>
        <begin position="49"/>
        <end position="68"/>
    </location>
</feature>
<evidence type="ECO:0000256" key="6">
    <source>
        <dbReference type="SAM" id="Phobius"/>
    </source>
</evidence>
<dbReference type="Gene3D" id="1.20.1250.20">
    <property type="entry name" value="MFS general substrate transporter like domains"/>
    <property type="match status" value="1"/>
</dbReference>
<keyword evidence="4 6" id="KW-1133">Transmembrane helix</keyword>
<evidence type="ECO:0000259" key="7">
    <source>
        <dbReference type="PROSITE" id="PS50850"/>
    </source>
</evidence>
<sequence length="128" mass="13535">MQSSRPSYTQRNLNCEYLMFLVGAIFVGFIVAWVFPVQYAMMADHAPKAAGSAMGFLLMLVFLGSVPAAPLEGWLIQAAGGWSTSSGYIVGFVVAAAAAVVAMLLQLFTKDASAVVKRHRTAASDVSA</sequence>
<comment type="subcellular location">
    <subcellularLocation>
        <location evidence="1">Cell membrane</location>
        <topology evidence="1">Multi-pass membrane protein</topology>
    </subcellularLocation>
</comment>
<dbReference type="PROSITE" id="PS50850">
    <property type="entry name" value="MFS"/>
    <property type="match status" value="1"/>
</dbReference>
<accession>A0ABY6ZE47</accession>
<evidence type="ECO:0000313" key="9">
    <source>
        <dbReference type="Proteomes" id="UP001164761"/>
    </source>
</evidence>
<evidence type="ECO:0000256" key="1">
    <source>
        <dbReference type="ARBA" id="ARBA00004651"/>
    </source>
</evidence>
<reference evidence="8" key="1">
    <citation type="submission" date="2022-08" db="EMBL/GenBank/DDBJ databases">
        <title>Alicyclobacillus fastidiosus DSM 17978, complete genome.</title>
        <authorList>
            <person name="Wang Q."/>
            <person name="Cai R."/>
            <person name="Wang Z."/>
        </authorList>
    </citation>
    <scope>NUCLEOTIDE SEQUENCE</scope>
    <source>
        <strain evidence="8">DSM 17978</strain>
    </source>
</reference>
<feature type="transmembrane region" description="Helical" evidence="6">
    <location>
        <begin position="88"/>
        <end position="108"/>
    </location>
</feature>
<name>A0ABY6ZE47_9BACL</name>
<dbReference type="SUPFAM" id="SSF103473">
    <property type="entry name" value="MFS general substrate transporter"/>
    <property type="match status" value="1"/>
</dbReference>
<keyword evidence="9" id="KW-1185">Reference proteome</keyword>
<feature type="transmembrane region" description="Helical" evidence="6">
    <location>
        <begin position="17"/>
        <end position="37"/>
    </location>
</feature>
<keyword evidence="3 6" id="KW-0812">Transmembrane</keyword>
<dbReference type="EMBL" id="CP104067">
    <property type="protein sequence ID" value="WAH41168.1"/>
    <property type="molecule type" value="Genomic_DNA"/>
</dbReference>
<gene>
    <name evidence="8" type="ORF">NZD89_23350</name>
</gene>
<dbReference type="Pfam" id="PF07690">
    <property type="entry name" value="MFS_1"/>
    <property type="match status" value="1"/>
</dbReference>
<organism evidence="8 9">
    <name type="scientific">Alicyclobacillus fastidiosus</name>
    <dbReference type="NCBI Taxonomy" id="392011"/>
    <lineage>
        <taxon>Bacteria</taxon>
        <taxon>Bacillati</taxon>
        <taxon>Bacillota</taxon>
        <taxon>Bacilli</taxon>
        <taxon>Bacillales</taxon>
        <taxon>Alicyclobacillaceae</taxon>
        <taxon>Alicyclobacillus</taxon>
    </lineage>
</organism>
<dbReference type="Proteomes" id="UP001164761">
    <property type="component" value="Chromosome"/>
</dbReference>
<protein>
    <submittedName>
        <fullName evidence="8">MFS transporter</fullName>
    </submittedName>
</protein>
<evidence type="ECO:0000256" key="4">
    <source>
        <dbReference type="ARBA" id="ARBA00022989"/>
    </source>
</evidence>
<evidence type="ECO:0000256" key="5">
    <source>
        <dbReference type="ARBA" id="ARBA00023136"/>
    </source>
</evidence>